<evidence type="ECO:0000256" key="11">
    <source>
        <dbReference type="PROSITE-ProRule" id="PRU00221"/>
    </source>
</evidence>
<dbReference type="OrthoDB" id="29308at2759"/>
<feature type="compositionally biased region" description="Polar residues" evidence="12">
    <location>
        <begin position="1240"/>
        <end position="1258"/>
    </location>
</feature>
<dbReference type="InterPro" id="IPR011989">
    <property type="entry name" value="ARM-like"/>
</dbReference>
<evidence type="ECO:0000256" key="6">
    <source>
        <dbReference type="ARBA" id="ARBA00022737"/>
    </source>
</evidence>
<dbReference type="InterPro" id="IPR016024">
    <property type="entry name" value="ARM-type_fold"/>
</dbReference>
<dbReference type="InterPro" id="IPR050840">
    <property type="entry name" value="Adaptor_Complx_Large_Subunit"/>
</dbReference>
<feature type="repeat" description="WD" evidence="11">
    <location>
        <begin position="243"/>
        <end position="284"/>
    </location>
</feature>
<keyword evidence="4" id="KW-0813">Transport</keyword>
<evidence type="ECO:0000256" key="1">
    <source>
        <dbReference type="ARBA" id="ARBA00004184"/>
    </source>
</evidence>
<feature type="repeat" description="WD" evidence="11">
    <location>
        <begin position="329"/>
        <end position="358"/>
    </location>
</feature>
<dbReference type="InterPro" id="IPR001632">
    <property type="entry name" value="WD40_G-protein_beta-like"/>
</dbReference>
<protein>
    <submittedName>
        <fullName evidence="14">(Atlantic silverside) hypothetical protein</fullName>
    </submittedName>
</protein>
<dbReference type="PRINTS" id="PR00319">
    <property type="entry name" value="GPROTEINB"/>
</dbReference>
<dbReference type="SUPFAM" id="SSF48371">
    <property type="entry name" value="ARM repeat"/>
    <property type="match status" value="1"/>
</dbReference>
<dbReference type="Pfam" id="PF01602">
    <property type="entry name" value="Adaptin_N"/>
    <property type="match status" value="1"/>
</dbReference>
<dbReference type="Gene3D" id="2.130.10.10">
    <property type="entry name" value="YVTN repeat-like/Quinoprotein amine dehydrogenase"/>
    <property type="match status" value="1"/>
</dbReference>
<dbReference type="GO" id="GO:0012505">
    <property type="term" value="C:endomembrane system"/>
    <property type="evidence" value="ECO:0007669"/>
    <property type="project" value="UniProtKB-SubCell"/>
</dbReference>
<dbReference type="InterPro" id="IPR001680">
    <property type="entry name" value="WD40_rpt"/>
</dbReference>
<feature type="domain" description="AP-4 complex subunit epsilon-1 C-terminal" evidence="13">
    <location>
        <begin position="1425"/>
        <end position="1529"/>
    </location>
</feature>
<evidence type="ECO:0000256" key="2">
    <source>
        <dbReference type="ARBA" id="ARBA00006613"/>
    </source>
</evidence>
<comment type="subcellular location">
    <subcellularLocation>
        <location evidence="1">Endomembrane system</location>
        <topology evidence="1">Peripheral membrane protein</topology>
    </subcellularLocation>
</comment>
<evidence type="ECO:0000313" key="14">
    <source>
        <dbReference type="EMBL" id="CAG5957878.1"/>
    </source>
</evidence>
<feature type="region of interest" description="Disordered" evidence="12">
    <location>
        <begin position="1240"/>
        <end position="1299"/>
    </location>
</feature>
<evidence type="ECO:0000256" key="12">
    <source>
        <dbReference type="SAM" id="MobiDB-lite"/>
    </source>
</evidence>
<dbReference type="CDD" id="cd00200">
    <property type="entry name" value="WD40"/>
    <property type="match status" value="1"/>
</dbReference>
<dbReference type="Gene3D" id="1.25.10.10">
    <property type="entry name" value="Leucine-rich Repeat Variant"/>
    <property type="match status" value="1"/>
</dbReference>
<evidence type="ECO:0000256" key="8">
    <source>
        <dbReference type="ARBA" id="ARBA00023136"/>
    </source>
</evidence>
<dbReference type="PRINTS" id="PR00320">
    <property type="entry name" value="GPROTEINBRPT"/>
</dbReference>
<dbReference type="EMBL" id="CAJRST010022223">
    <property type="protein sequence ID" value="CAG5957878.1"/>
    <property type="molecule type" value="Genomic_DNA"/>
</dbReference>
<comment type="caution">
    <text evidence="14">The sequence shown here is derived from an EMBL/GenBank/DDBJ whole genome shotgun (WGS) entry which is preliminary data.</text>
</comment>
<dbReference type="InterPro" id="IPR028269">
    <property type="entry name" value="AP4E1_C"/>
</dbReference>
<dbReference type="Pfam" id="PF25391">
    <property type="entry name" value="WD40_Gbeta"/>
    <property type="match status" value="1"/>
</dbReference>
<evidence type="ECO:0000256" key="4">
    <source>
        <dbReference type="ARBA" id="ARBA00022448"/>
    </source>
</evidence>
<keyword evidence="5 11" id="KW-0853">WD repeat</keyword>
<evidence type="ECO:0000256" key="10">
    <source>
        <dbReference type="ARBA" id="ARBA00062807"/>
    </source>
</evidence>
<dbReference type="PROSITE" id="PS50082">
    <property type="entry name" value="WD_REPEATS_2"/>
    <property type="match status" value="6"/>
</dbReference>
<evidence type="ECO:0000256" key="7">
    <source>
        <dbReference type="ARBA" id="ARBA00022927"/>
    </source>
</evidence>
<dbReference type="Pfam" id="PF14807">
    <property type="entry name" value="AP4E_app_platf"/>
    <property type="match status" value="1"/>
</dbReference>
<dbReference type="SMART" id="SM01356">
    <property type="entry name" value="AP4E_app_platf"/>
    <property type="match status" value="1"/>
</dbReference>
<dbReference type="InterPro" id="IPR036322">
    <property type="entry name" value="WD40_repeat_dom_sf"/>
</dbReference>
<dbReference type="GO" id="GO:0007165">
    <property type="term" value="P:signal transduction"/>
    <property type="evidence" value="ECO:0007669"/>
    <property type="project" value="UniProtKB-KW"/>
</dbReference>
<keyword evidence="6" id="KW-0677">Repeat</keyword>
<comment type="subunit">
    <text evidence="10">May interact with RGS9; this interaction stabilizes both proteins and increases RGS9 GTPase-activating protein (GAP) activity, hence accelerating the deactivation of D(2) dopamine receptor-mediated signaling.</text>
</comment>
<dbReference type="InterPro" id="IPR016346">
    <property type="entry name" value="G-protein_beta_1-5"/>
</dbReference>
<accession>A0A8S4BFU3</accession>
<proteinExistence type="inferred from homology"/>
<dbReference type="InterPro" id="IPR002553">
    <property type="entry name" value="Clathrin/coatomer_adapt-like_N"/>
</dbReference>
<sequence length="1531" mass="169320">MRSPPLPDMATQEVQLNETLAHLKTESDTLKSKLEEERAKLHDVELHQVAEKVEGLGQFVMKTRRTLKGHGNKVLCMDWCKDKRRIVSSSQDGKVIVWDAFTTNKEHAVTMPCTWVMACAYAPSGCAVACGGLDNKCSVYPLSLDKNENLAAKKKSVAMHTNYLSACSFTNSDMQILTSSGDGTCALWDVESGQLLQSFHGHAADVLCLDLAPSETGNTFVSGGCDKKANVWDMRSGQCIQSFETHESDINSVRYYPSGDAFASGSDDATCRLYDLRADREVAIYSKESIIFGVSSVDFSLSGRLLFGGYNDYTINVWDVLKGTRVSILFGHENRVSTLRVSPDGTAFCTGSWDHTLRKIQLLSAPFAAEMSDVVEKTLTALPSLLSFDTQPGSARLSSNSKLGNLIRGITELTSKHEEEKLIQRELSSIKEQVSSPNTTMRQMKELMVRTIYCEMLGYEASFSYIHAIKLAQQGNALEKRVGYLAVSLFLNESHELLLLLVNTVLKDLQSTNLLEVCMALTVVSQMFPKDMIPAILPLVEEKLNHPKEIIRRKAVLALYKFYLIAPNQVQHIHNKFRKALCDKDPGVMSASLHIYFQLIQENPDAYKDLTSSFVTILKQVVGGKLPMEFNYHSVPSPWVQMQLLRILSLLGKNDQSTSEMMYEVLDESLRRAEMNHNITYAILYECVKCIYTIHPTSDLLEKAAKCIGNFVLSRKINLKYLGLKALTYVVQQDPKLALQHQMTIIECLDHPDLIIKRETLELLFRITNAQNVTVIVDKMLEFLRVSKDDYTTIDLVGKVAELAEKYPSGYNKWFIETMNTVFSVGGDTMQPDIPNSFLKLLSEGFDSEEEDRKLRLFAVNSYVSLLQGDSSKLPQRFLQVICWVLGEYSHLREDLDPAVVLKLLSRVLDFKNSSSETKSWVLMAMTKLCLRGAASSVVQSVSEAYESSLDTVLRQRAHELQHLSQNSELQTRLLPPCERLEPVEVDSSLSFLDGFVSEALAMGAAPYKPPHQRQEELSRSKVLSVEPRGLSLPISLSSCSITDRQSPTLLSMSSGLSGGSTDLSHKAGYVDPIHVQASAGCSECVYAPTLLSPCLGFSSTALKLDGVKRVWGREGYLVQKEPMEEAAQVEVPSPLQPRSQQGQDEGSHSQTPSATPTPECEDNKQQLASSLFVGLSSQSSVYLMGKESTPQRFGRKAKYSAASSEHMTQALVSPSSAVDTLLCDSPLNSIAPAEPLISSPEQTLHSSEDPTTANGSCDPQVVFADGDTKESGPAVSTAADPVPHGEPDEPEDSDLTPDLPAELSGFSRSEITPVFTNQSLGLSACHVQKEDSLVLVVFISNSSDGTIQQMLLQVQCEDLEISCLCATPVEEVRSGSVAVCHYSLSVKRPSVHFELVGLVSYQLPVGTPHSAQFSYRLPLTGFIRPFTVTTEEYGTMWLAFSHDTKQNLTLMSDDREPLSATLNALKEKLQVQVVEVIGMEGIVACRLLQDQPCLMHCRVHAGMLAVWLRSPVPELPDCLLYHCQRALQEH</sequence>
<dbReference type="GO" id="GO:0016192">
    <property type="term" value="P:vesicle-mediated transport"/>
    <property type="evidence" value="ECO:0007669"/>
    <property type="project" value="InterPro"/>
</dbReference>
<keyword evidence="9" id="KW-0807">Transducer</keyword>
<keyword evidence="15" id="KW-1185">Reference proteome</keyword>
<comment type="similarity">
    <text evidence="3">Belongs to the WD repeat G protein beta family.</text>
</comment>
<feature type="compositionally biased region" description="Polar residues" evidence="12">
    <location>
        <begin position="1137"/>
        <end position="1157"/>
    </location>
</feature>
<name>A0A8S4BFU3_9TELE</name>
<dbReference type="FunFam" id="2.130.10.10:FF:000020">
    <property type="entry name" value="Guanine nucleotide-binding protein beta subunit"/>
    <property type="match status" value="1"/>
</dbReference>
<dbReference type="PANTHER" id="PTHR22780">
    <property type="entry name" value="ADAPTIN, ALPHA/GAMMA/EPSILON"/>
    <property type="match status" value="1"/>
</dbReference>
<gene>
    <name evidence="14" type="ORF">MMEN_LOCUS14766</name>
</gene>
<dbReference type="InterPro" id="IPR019775">
    <property type="entry name" value="WD40_repeat_CS"/>
</dbReference>
<evidence type="ECO:0000259" key="13">
    <source>
        <dbReference type="SMART" id="SM01356"/>
    </source>
</evidence>
<dbReference type="Proteomes" id="UP000677803">
    <property type="component" value="Unassembled WGS sequence"/>
</dbReference>
<reference evidence="14" key="1">
    <citation type="submission" date="2021-05" db="EMBL/GenBank/DDBJ databases">
        <authorList>
            <person name="Tigano A."/>
        </authorList>
    </citation>
    <scope>NUCLEOTIDE SEQUENCE</scope>
</reference>
<dbReference type="PROSITE" id="PS00678">
    <property type="entry name" value="WD_REPEATS_1"/>
    <property type="match status" value="2"/>
</dbReference>
<feature type="region of interest" description="Disordered" evidence="12">
    <location>
        <begin position="1125"/>
        <end position="1164"/>
    </location>
</feature>
<comment type="similarity">
    <text evidence="2">Belongs to the adaptor complexes large subunit family.</text>
</comment>
<evidence type="ECO:0000256" key="9">
    <source>
        <dbReference type="ARBA" id="ARBA00023224"/>
    </source>
</evidence>
<dbReference type="InterPro" id="IPR015943">
    <property type="entry name" value="WD40/YVTN_repeat-like_dom_sf"/>
</dbReference>
<dbReference type="InterPro" id="IPR020472">
    <property type="entry name" value="WD40_PAC1"/>
</dbReference>
<dbReference type="SMART" id="SM00320">
    <property type="entry name" value="WD40"/>
    <property type="match status" value="7"/>
</dbReference>
<feature type="repeat" description="WD" evidence="11">
    <location>
        <begin position="67"/>
        <end position="108"/>
    </location>
</feature>
<feature type="repeat" description="WD" evidence="11">
    <location>
        <begin position="199"/>
        <end position="242"/>
    </location>
</feature>
<evidence type="ECO:0000256" key="5">
    <source>
        <dbReference type="ARBA" id="ARBA00022574"/>
    </source>
</evidence>
<feature type="repeat" description="WD" evidence="11">
    <location>
        <begin position="157"/>
        <end position="198"/>
    </location>
</feature>
<evidence type="ECO:0000256" key="3">
    <source>
        <dbReference type="ARBA" id="ARBA00009768"/>
    </source>
</evidence>
<dbReference type="SUPFAM" id="SSF50978">
    <property type="entry name" value="WD40 repeat-like"/>
    <property type="match status" value="1"/>
</dbReference>
<dbReference type="GO" id="GO:0030117">
    <property type="term" value="C:membrane coat"/>
    <property type="evidence" value="ECO:0007669"/>
    <property type="project" value="InterPro"/>
</dbReference>
<evidence type="ECO:0000313" key="15">
    <source>
        <dbReference type="Proteomes" id="UP000677803"/>
    </source>
</evidence>
<keyword evidence="8" id="KW-0472">Membrane</keyword>
<keyword evidence="7" id="KW-0653">Protein transport</keyword>
<organism evidence="14 15">
    <name type="scientific">Menidia menidia</name>
    <name type="common">Atlantic silverside</name>
    <dbReference type="NCBI Taxonomy" id="238744"/>
    <lineage>
        <taxon>Eukaryota</taxon>
        <taxon>Metazoa</taxon>
        <taxon>Chordata</taxon>
        <taxon>Craniata</taxon>
        <taxon>Vertebrata</taxon>
        <taxon>Euteleostomi</taxon>
        <taxon>Actinopterygii</taxon>
        <taxon>Neopterygii</taxon>
        <taxon>Teleostei</taxon>
        <taxon>Neoteleostei</taxon>
        <taxon>Acanthomorphata</taxon>
        <taxon>Ovalentaria</taxon>
        <taxon>Atherinomorphae</taxon>
        <taxon>Atheriniformes</taxon>
        <taxon>Atherinopsidae</taxon>
        <taxon>Menidiinae</taxon>
        <taxon>Menidia</taxon>
    </lineage>
</organism>
<dbReference type="GO" id="GO:0006886">
    <property type="term" value="P:intracellular protein transport"/>
    <property type="evidence" value="ECO:0007669"/>
    <property type="project" value="InterPro"/>
</dbReference>
<feature type="repeat" description="WD" evidence="11">
    <location>
        <begin position="294"/>
        <end position="328"/>
    </location>
</feature>
<dbReference type="PROSITE" id="PS50294">
    <property type="entry name" value="WD_REPEATS_REGION"/>
    <property type="match status" value="4"/>
</dbReference>